<gene>
    <name evidence="1" type="ORF">I3X05_05565</name>
</gene>
<dbReference type="RefSeq" id="WP_337970996.1">
    <property type="nucleotide sequence ID" value="NZ_CP065217.1"/>
</dbReference>
<accession>A0AAJ4ID00</accession>
<dbReference type="EMBL" id="CP065217">
    <property type="protein sequence ID" value="QPL54600.1"/>
    <property type="molecule type" value="Genomic_DNA"/>
</dbReference>
<evidence type="ECO:0000313" key="1">
    <source>
        <dbReference type="EMBL" id="QPL54600.1"/>
    </source>
</evidence>
<dbReference type="AlphaFoldDB" id="A0AAJ4ID00"/>
<organism evidence="1 2">
    <name type="scientific">Vibrio navarrensis</name>
    <dbReference type="NCBI Taxonomy" id="29495"/>
    <lineage>
        <taxon>Bacteria</taxon>
        <taxon>Pseudomonadati</taxon>
        <taxon>Pseudomonadota</taxon>
        <taxon>Gammaproteobacteria</taxon>
        <taxon>Vibrionales</taxon>
        <taxon>Vibrionaceae</taxon>
        <taxon>Vibrio</taxon>
    </lineage>
</organism>
<proteinExistence type="predicted"/>
<evidence type="ECO:0000313" key="2">
    <source>
        <dbReference type="Proteomes" id="UP000594435"/>
    </source>
</evidence>
<sequence>MPLRNTNQAVKALFGLENSEPLRLKANAYLRNNVIPPSSVVDEGFSDASMGKRSKKWLKSQALDCLFNALVLDGFFNDPKLVKAIFEDSAKRVTNAALCEEVLLKAQAVTEVMHLSQAAQQFLSQLRDDAFNLRESRLVCPFADQRLPQVDLAMQNTGLLYQLLRSQRLSLSHKEQILLCWLEQDLLAAAQLADQVDLALLQGDMGLAELVQKVRREYQEAQSFNALLNFLPD</sequence>
<reference evidence="1 2" key="1">
    <citation type="submission" date="2020-11" db="EMBL/GenBank/DDBJ databases">
        <title>Complete and Circularized Genome Assembly of a human isolate of Vibrio navarrensis biotype pommerensis with MiSeq and MinION Sequence Data.</title>
        <authorList>
            <person name="Schwartz K."/>
            <person name="Borowiak M."/>
            <person name="Deneke C."/>
            <person name="Balau V."/>
            <person name="Metelmann C."/>
            <person name="Strauch E."/>
        </authorList>
    </citation>
    <scope>NUCLEOTIDE SEQUENCE [LARGE SCALE GENOMIC DNA]</scope>
    <source>
        <strain evidence="1 2">20-VB00237</strain>
    </source>
</reference>
<name>A0AAJ4ID00_9VIBR</name>
<protein>
    <submittedName>
        <fullName evidence="1">Uncharacterized protein</fullName>
    </submittedName>
</protein>
<dbReference type="Proteomes" id="UP000594435">
    <property type="component" value="Chromosome 1"/>
</dbReference>